<evidence type="ECO:0000259" key="1">
    <source>
        <dbReference type="Pfam" id="PF13472"/>
    </source>
</evidence>
<evidence type="ECO:0000313" key="3">
    <source>
        <dbReference type="Proteomes" id="UP001501842"/>
    </source>
</evidence>
<feature type="domain" description="SGNH hydrolase-type esterase" evidence="1">
    <location>
        <begin position="60"/>
        <end position="237"/>
    </location>
</feature>
<dbReference type="Gene3D" id="3.40.50.1110">
    <property type="entry name" value="SGNH hydrolase"/>
    <property type="match status" value="1"/>
</dbReference>
<dbReference type="GO" id="GO:0016787">
    <property type="term" value="F:hydrolase activity"/>
    <property type="evidence" value="ECO:0007669"/>
    <property type="project" value="UniProtKB-KW"/>
</dbReference>
<organism evidence="2 3">
    <name type="scientific">Actinocorallia aurantiaca</name>
    <dbReference type="NCBI Taxonomy" id="46204"/>
    <lineage>
        <taxon>Bacteria</taxon>
        <taxon>Bacillati</taxon>
        <taxon>Actinomycetota</taxon>
        <taxon>Actinomycetes</taxon>
        <taxon>Streptosporangiales</taxon>
        <taxon>Thermomonosporaceae</taxon>
        <taxon>Actinocorallia</taxon>
    </lineage>
</organism>
<protein>
    <submittedName>
        <fullName evidence="2">SGNH/GDSL hydrolase family protein</fullName>
    </submittedName>
</protein>
<keyword evidence="2" id="KW-0378">Hydrolase</keyword>
<dbReference type="CDD" id="cd01836">
    <property type="entry name" value="FeeA_FeeB_like"/>
    <property type="match status" value="1"/>
</dbReference>
<dbReference type="RefSeq" id="WP_344456961.1">
    <property type="nucleotide sequence ID" value="NZ_BAAATZ010000034.1"/>
</dbReference>
<dbReference type="InterPro" id="IPR013830">
    <property type="entry name" value="SGNH_hydro"/>
</dbReference>
<comment type="caution">
    <text evidence="2">The sequence shown here is derived from an EMBL/GenBank/DDBJ whole genome shotgun (WGS) entry which is preliminary data.</text>
</comment>
<dbReference type="Proteomes" id="UP001501842">
    <property type="component" value="Unassembled WGS sequence"/>
</dbReference>
<keyword evidence="3" id="KW-1185">Reference proteome</keyword>
<evidence type="ECO:0000313" key="2">
    <source>
        <dbReference type="EMBL" id="GAA2737394.1"/>
    </source>
</evidence>
<dbReference type="Pfam" id="PF13472">
    <property type="entry name" value="Lipase_GDSL_2"/>
    <property type="match status" value="1"/>
</dbReference>
<dbReference type="InterPro" id="IPR036514">
    <property type="entry name" value="SGNH_hydro_sf"/>
</dbReference>
<reference evidence="3" key="1">
    <citation type="journal article" date="2019" name="Int. J. Syst. Evol. Microbiol.">
        <title>The Global Catalogue of Microorganisms (GCM) 10K type strain sequencing project: providing services to taxonomists for standard genome sequencing and annotation.</title>
        <authorList>
            <consortium name="The Broad Institute Genomics Platform"/>
            <consortium name="The Broad Institute Genome Sequencing Center for Infectious Disease"/>
            <person name="Wu L."/>
            <person name="Ma J."/>
        </authorList>
    </citation>
    <scope>NUCLEOTIDE SEQUENCE [LARGE SCALE GENOMIC DNA]</scope>
    <source>
        <strain evidence="3">JCM 8201</strain>
    </source>
</reference>
<gene>
    <name evidence="2" type="ORF">GCM10010439_67330</name>
</gene>
<dbReference type="EMBL" id="BAAATZ010000034">
    <property type="protein sequence ID" value="GAA2737394.1"/>
    <property type="molecule type" value="Genomic_DNA"/>
</dbReference>
<proteinExistence type="predicted"/>
<name>A0ABP6H5V3_9ACTN</name>
<accession>A0ABP6H5V3</accession>
<sequence>MGQIGIRYSRPLAFAMAPVLLPQGMLVRGRTPRLPEAGGERTGAEGAEHAASAEPLSVLVFGESTAAGVGVARQAEGLAPALASRLAQLNRRPVNWRVVGRSGCTARQALSRLVPEIEGGPFDIVVVALGINDLLTLRSAGAWREDVVELAAALRPRLRPAGVIVLTGIPDVSDFPALPQPMRGIMALHARRLDLGLDRIARNDPDVIHVMAPAVPRTEGSMYASDGFHPGPGGYRLWGEHLAEVLTVLPA</sequence>
<dbReference type="SUPFAM" id="SSF52266">
    <property type="entry name" value="SGNH hydrolase"/>
    <property type="match status" value="1"/>
</dbReference>